<dbReference type="Proteomes" id="UP001607303">
    <property type="component" value="Unassembled WGS sequence"/>
</dbReference>
<proteinExistence type="predicted"/>
<comment type="caution">
    <text evidence="1">The sequence shown here is derived from an EMBL/GenBank/DDBJ whole genome shotgun (WGS) entry which is preliminary data.</text>
</comment>
<sequence length="73" mass="8744">MIVLNSNRKKRNNRVVLNMYRKLLESSFQKNFPYAFSEKTNNKKLVELTIVKLITSSRFIESAHRPTIWKFLL</sequence>
<evidence type="ECO:0000313" key="2">
    <source>
        <dbReference type="Proteomes" id="UP001607303"/>
    </source>
</evidence>
<keyword evidence="2" id="KW-1185">Reference proteome</keyword>
<protein>
    <submittedName>
        <fullName evidence="1">Uncharacterized protein</fullName>
    </submittedName>
</protein>
<dbReference type="AlphaFoldDB" id="A0ABD2CXC7"/>
<dbReference type="EMBL" id="JAYRBN010000030">
    <property type="protein sequence ID" value="KAL2748818.1"/>
    <property type="molecule type" value="Genomic_DNA"/>
</dbReference>
<evidence type="ECO:0000313" key="1">
    <source>
        <dbReference type="EMBL" id="KAL2748818.1"/>
    </source>
</evidence>
<reference evidence="1 2" key="1">
    <citation type="journal article" date="2024" name="Ann. Entomol. Soc. Am.">
        <title>Genomic analyses of the southern and eastern yellowjacket wasps (Hymenoptera: Vespidae) reveal evolutionary signatures of social life.</title>
        <authorList>
            <person name="Catto M.A."/>
            <person name="Caine P.B."/>
            <person name="Orr S.E."/>
            <person name="Hunt B.G."/>
            <person name="Goodisman M.A.D."/>
        </authorList>
    </citation>
    <scope>NUCLEOTIDE SEQUENCE [LARGE SCALE GENOMIC DNA]</scope>
    <source>
        <strain evidence="1">232</strain>
        <tissue evidence="1">Head and thorax</tissue>
    </source>
</reference>
<accession>A0ABD2CXC7</accession>
<name>A0ABD2CXC7_VESMC</name>
<gene>
    <name evidence="1" type="ORF">V1477_002938</name>
</gene>
<organism evidence="1 2">
    <name type="scientific">Vespula maculifrons</name>
    <name type="common">Eastern yellow jacket</name>
    <name type="synonym">Wasp</name>
    <dbReference type="NCBI Taxonomy" id="7453"/>
    <lineage>
        <taxon>Eukaryota</taxon>
        <taxon>Metazoa</taxon>
        <taxon>Ecdysozoa</taxon>
        <taxon>Arthropoda</taxon>
        <taxon>Hexapoda</taxon>
        <taxon>Insecta</taxon>
        <taxon>Pterygota</taxon>
        <taxon>Neoptera</taxon>
        <taxon>Endopterygota</taxon>
        <taxon>Hymenoptera</taxon>
        <taxon>Apocrita</taxon>
        <taxon>Aculeata</taxon>
        <taxon>Vespoidea</taxon>
        <taxon>Vespidae</taxon>
        <taxon>Vespinae</taxon>
        <taxon>Vespula</taxon>
    </lineage>
</organism>